<dbReference type="GO" id="GO:0042256">
    <property type="term" value="P:cytosolic ribosome assembly"/>
    <property type="evidence" value="ECO:0007669"/>
    <property type="project" value="InterPro"/>
</dbReference>
<dbReference type="AlphaFoldDB" id="A0A0D9QEM5"/>
<dbReference type="OMA" id="DDNYEIC"/>
<reference evidence="11 12" key="1">
    <citation type="submission" date="2014-03" db="EMBL/GenBank/DDBJ databases">
        <title>The Genome Sequence of Plasmodium fragile nilgiri.</title>
        <authorList>
            <consortium name="The Broad Institute Genomics Platform"/>
            <consortium name="The Broad Institute Genome Sequencing Center for Infectious Disease"/>
            <person name="Neafsey D."/>
            <person name="Duraisingh M."/>
            <person name="Young S.K."/>
            <person name="Zeng Q."/>
            <person name="Gargeya S."/>
            <person name="Abouelleil A."/>
            <person name="Alvarado L."/>
            <person name="Chapman S.B."/>
            <person name="Gainer-Dewar J."/>
            <person name="Goldberg J."/>
            <person name="Griggs A."/>
            <person name="Gujja S."/>
            <person name="Hansen M."/>
            <person name="Howarth C."/>
            <person name="Imamovic A."/>
            <person name="Larimer J."/>
            <person name="Pearson M."/>
            <person name="Poon T.W."/>
            <person name="Priest M."/>
            <person name="Roberts A."/>
            <person name="Saif S."/>
            <person name="Shea T."/>
            <person name="Sykes S."/>
            <person name="Wortman J."/>
            <person name="Nusbaum C."/>
            <person name="Birren B."/>
        </authorList>
    </citation>
    <scope>NUCLEOTIDE SEQUENCE [LARGE SCALE GENOMIC DNA]</scope>
    <source>
        <strain evidence="12">nilgiri</strain>
    </source>
</reference>
<keyword evidence="4" id="KW-0963">Cytoplasm</keyword>
<organism evidence="11 12">
    <name type="scientific">Plasmodium fragile</name>
    <dbReference type="NCBI Taxonomy" id="5857"/>
    <lineage>
        <taxon>Eukaryota</taxon>
        <taxon>Sar</taxon>
        <taxon>Alveolata</taxon>
        <taxon>Apicomplexa</taxon>
        <taxon>Aconoidasida</taxon>
        <taxon>Haemosporida</taxon>
        <taxon>Plasmodiidae</taxon>
        <taxon>Plasmodium</taxon>
        <taxon>Plasmodium (Plasmodium)</taxon>
    </lineage>
</organism>
<dbReference type="GO" id="GO:0005634">
    <property type="term" value="C:nucleus"/>
    <property type="evidence" value="ECO:0007669"/>
    <property type="project" value="UniProtKB-SubCell"/>
</dbReference>
<dbReference type="InterPro" id="IPR037188">
    <property type="entry name" value="Sdo1/SBDS_central_sf"/>
</dbReference>
<keyword evidence="12" id="KW-1185">Reference proteome</keyword>
<dbReference type="NCBIfam" id="TIGR00291">
    <property type="entry name" value="RNA_SBDS"/>
    <property type="match status" value="1"/>
</dbReference>
<dbReference type="InterPro" id="IPR018978">
    <property type="entry name" value="SDO1/SBDS_central"/>
</dbReference>
<dbReference type="SUPFAM" id="SSF109728">
    <property type="entry name" value="Hypothetical protein AF0491, middle domain"/>
    <property type="match status" value="1"/>
</dbReference>
<feature type="domain" description="Ribosome maturation protein SDO1/SBDS central" evidence="10">
    <location>
        <begin position="110"/>
        <end position="166"/>
    </location>
</feature>
<evidence type="ECO:0000256" key="2">
    <source>
        <dbReference type="ARBA" id="ARBA00004496"/>
    </source>
</evidence>
<feature type="compositionally biased region" description="Polar residues" evidence="8">
    <location>
        <begin position="499"/>
        <end position="509"/>
    </location>
</feature>
<evidence type="ECO:0000313" key="12">
    <source>
        <dbReference type="Proteomes" id="UP000054561"/>
    </source>
</evidence>
<evidence type="ECO:0000256" key="5">
    <source>
        <dbReference type="ARBA" id="ARBA00022517"/>
    </source>
</evidence>
<keyword evidence="5" id="KW-0690">Ribosome biogenesis</keyword>
<feature type="compositionally biased region" description="Basic and acidic residues" evidence="8">
    <location>
        <begin position="344"/>
        <end position="397"/>
    </location>
</feature>
<comment type="similarity">
    <text evidence="3">Belongs to the SDO1/SBDS family.</text>
</comment>
<feature type="compositionally biased region" description="Polar residues" evidence="8">
    <location>
        <begin position="286"/>
        <end position="305"/>
    </location>
</feature>
<dbReference type="SUPFAM" id="SSF89895">
    <property type="entry name" value="FYSH domain"/>
    <property type="match status" value="1"/>
</dbReference>
<dbReference type="GeneID" id="24270211"/>
<name>A0A0D9QEM5_PLAFR</name>
<dbReference type="VEuPathDB" id="PlasmoDB:AK88_04897"/>
<dbReference type="InterPro" id="IPR036786">
    <property type="entry name" value="Ribosome_mat_SBDS_N_sf"/>
</dbReference>
<evidence type="ECO:0000256" key="6">
    <source>
        <dbReference type="ARBA" id="ARBA00023242"/>
    </source>
</evidence>
<dbReference type="EMBL" id="KQ001724">
    <property type="protein sequence ID" value="KJP85458.1"/>
    <property type="molecule type" value="Genomic_DNA"/>
</dbReference>
<dbReference type="Gene3D" id="1.10.10.900">
    <property type="entry name" value="SBDS protein C-terminal domain, subdomain 1"/>
    <property type="match status" value="1"/>
</dbReference>
<evidence type="ECO:0000256" key="3">
    <source>
        <dbReference type="ARBA" id="ARBA00007433"/>
    </source>
</evidence>
<dbReference type="InterPro" id="IPR039100">
    <property type="entry name" value="Sdo1/SBDS-like"/>
</dbReference>
<feature type="compositionally biased region" description="Basic and acidic residues" evidence="8">
    <location>
        <begin position="548"/>
        <end position="557"/>
    </location>
</feature>
<comment type="subcellular location">
    <subcellularLocation>
        <location evidence="2">Cytoplasm</location>
    </subcellularLocation>
    <subcellularLocation>
        <location evidence="1">Nucleus</location>
    </subcellularLocation>
</comment>
<dbReference type="GO" id="GO:0005737">
    <property type="term" value="C:cytoplasm"/>
    <property type="evidence" value="ECO:0007669"/>
    <property type="project" value="UniProtKB-SubCell"/>
</dbReference>
<accession>A0A0D9QEM5</accession>
<keyword evidence="6" id="KW-0539">Nucleus</keyword>
<evidence type="ECO:0000259" key="10">
    <source>
        <dbReference type="Pfam" id="PF09377"/>
    </source>
</evidence>
<protein>
    <submittedName>
        <fullName evidence="11">SBDS family rRNA metabolism protein</fullName>
    </submittedName>
</protein>
<feature type="region of interest" description="Disordered" evidence="8">
    <location>
        <begin position="458"/>
        <end position="588"/>
    </location>
</feature>
<feature type="domain" description="Ribosome maturation protein SDO1/SBDS N-terminal" evidence="9">
    <location>
        <begin position="15"/>
        <end position="101"/>
    </location>
</feature>
<evidence type="ECO:0000256" key="1">
    <source>
        <dbReference type="ARBA" id="ARBA00004123"/>
    </source>
</evidence>
<dbReference type="Gene3D" id="3.30.1250.10">
    <property type="entry name" value="Ribosome maturation protein SBDS, N-terminal domain"/>
    <property type="match status" value="1"/>
</dbReference>
<dbReference type="PROSITE" id="PS01267">
    <property type="entry name" value="UPF0023"/>
    <property type="match status" value="1"/>
</dbReference>
<comment type="subunit">
    <text evidence="7">Associates with the 60S ribosomal subunit.</text>
</comment>
<evidence type="ECO:0000256" key="4">
    <source>
        <dbReference type="ARBA" id="ARBA00022490"/>
    </source>
</evidence>
<dbReference type="InterPro" id="IPR018023">
    <property type="entry name" value="Ribosome_mat_SBDS_CS"/>
</dbReference>
<dbReference type="OrthoDB" id="10253092at2759"/>
<dbReference type="Pfam" id="PF09377">
    <property type="entry name" value="SBDS_domain_II"/>
    <property type="match status" value="1"/>
</dbReference>
<evidence type="ECO:0000259" key="9">
    <source>
        <dbReference type="Pfam" id="PF01172"/>
    </source>
</evidence>
<proteinExistence type="inferred from homology"/>
<evidence type="ECO:0000256" key="8">
    <source>
        <dbReference type="SAM" id="MobiDB-lite"/>
    </source>
</evidence>
<gene>
    <name evidence="11" type="ORF">AK88_04897</name>
</gene>
<evidence type="ECO:0000313" key="11">
    <source>
        <dbReference type="EMBL" id="KJP85458.1"/>
    </source>
</evidence>
<dbReference type="RefSeq" id="XP_012337924.1">
    <property type="nucleotide sequence ID" value="XM_012482501.1"/>
</dbReference>
<dbReference type="InterPro" id="IPR002140">
    <property type="entry name" value="Sdo1/SBDS"/>
</dbReference>
<feature type="region of interest" description="Disordered" evidence="8">
    <location>
        <begin position="231"/>
        <end position="413"/>
    </location>
</feature>
<feature type="compositionally biased region" description="Basic and acidic residues" evidence="8">
    <location>
        <begin position="566"/>
        <end position="588"/>
    </location>
</feature>
<feature type="compositionally biased region" description="Polar residues" evidence="8">
    <location>
        <begin position="465"/>
        <end position="480"/>
    </location>
</feature>
<dbReference type="Proteomes" id="UP000054561">
    <property type="component" value="Unassembled WGS sequence"/>
</dbReference>
<sequence length="649" mass="73783">MGALFQPINQVKFTNVAIVKYKHKGKKFEIACYKNKIIDWRNGIELNIDDVLQSHLIFTNISKGEIAKKSELNSCFNSDNNYEICKTILEKGTLQISNKERSIMKEKIYKDMIEILHEMSVNPQTGYPLSTNMIESMVKNIGYSINIDDSAKKQALKVFDILSKEYDDVIQRAFMRIQIICDDCIKEDVIKFLNSNNVIIEEQKLTNNVKREDNVDAESSHLRDECAHLRKNEVEENEKDAVSEPAKKEFGENEKMLRVPVAADSAGNSVMGKDEEEENYSHKNVADQNASNKEHCSNNAGSTHLSSDHKDAPVEDSSPPKSNEGAQEDDAEYETSHGTNKNYTNEKEKSESISKKEINHLLHSTSNEEERKNTTGEISRQKDEKTEVDPLSDDVKVKTKQKKNKHEKERKEKNAEMHKIVFLCYPCVYRCVDAFTKKYKKSCSSKILNNNVKIATSNKKKKNNVENSVTSAKVDTNDTMARTAKGKDDRQMGGDNLNDGISNKGSRNRGNAKGNSRRQAEANHDAANANNSVDVSRDHPQQANKSTNRNDEEKAMDDNQNSANSIKHEDAPNTEQEKSKEEPSDKPNSEAVIMCTSCLTKIEKSNYKLHCRSDFHVYNVKRKYKKLSPITLEEYVEIDFDVAHFHVDM</sequence>
<dbReference type="PANTHER" id="PTHR10927:SF1">
    <property type="entry name" value="RIBOSOME MATURATION PROTEIN SBDS"/>
    <property type="match status" value="1"/>
</dbReference>
<evidence type="ECO:0000256" key="7">
    <source>
        <dbReference type="ARBA" id="ARBA00049708"/>
    </source>
</evidence>
<feature type="compositionally biased region" description="Basic and acidic residues" evidence="8">
    <location>
        <begin position="231"/>
        <end position="257"/>
    </location>
</feature>
<dbReference type="InterPro" id="IPR019783">
    <property type="entry name" value="SDO1/SBDS_N"/>
</dbReference>
<dbReference type="Pfam" id="PF01172">
    <property type="entry name" value="SBDS_N"/>
    <property type="match status" value="1"/>
</dbReference>
<dbReference type="PANTHER" id="PTHR10927">
    <property type="entry name" value="RIBOSOME MATURATION PROTEIN SBDS"/>
    <property type="match status" value="1"/>
</dbReference>